<evidence type="ECO:0008006" key="3">
    <source>
        <dbReference type="Google" id="ProtNLM"/>
    </source>
</evidence>
<comment type="caution">
    <text evidence="1">The sequence shown here is derived from an EMBL/GenBank/DDBJ whole genome shotgun (WGS) entry which is preliminary data.</text>
</comment>
<gene>
    <name evidence="1" type="ORF">IAB74_00320</name>
</gene>
<dbReference type="AlphaFoldDB" id="A0A9D0Z0B6"/>
<reference evidence="1" key="1">
    <citation type="submission" date="2020-10" db="EMBL/GenBank/DDBJ databases">
        <authorList>
            <person name="Gilroy R."/>
        </authorList>
    </citation>
    <scope>NUCLEOTIDE SEQUENCE</scope>
    <source>
        <strain evidence="1">13361</strain>
    </source>
</reference>
<dbReference type="SUPFAM" id="SSF56784">
    <property type="entry name" value="HAD-like"/>
    <property type="match status" value="1"/>
</dbReference>
<dbReference type="Gene3D" id="3.40.50.1000">
    <property type="entry name" value="HAD superfamily/HAD-like"/>
    <property type="match status" value="1"/>
</dbReference>
<evidence type="ECO:0000313" key="1">
    <source>
        <dbReference type="EMBL" id="HIQ66941.1"/>
    </source>
</evidence>
<name>A0A9D0Z0B6_9FIRM</name>
<evidence type="ECO:0000313" key="2">
    <source>
        <dbReference type="Proteomes" id="UP000886796"/>
    </source>
</evidence>
<dbReference type="InterPro" id="IPR036412">
    <property type="entry name" value="HAD-like_sf"/>
</dbReference>
<protein>
    <recommendedName>
        <fullName evidence="3">HAD family hydrolase</fullName>
    </recommendedName>
</protein>
<dbReference type="InterPro" id="IPR023214">
    <property type="entry name" value="HAD_sf"/>
</dbReference>
<accession>A0A9D0Z0B6</accession>
<proteinExistence type="predicted"/>
<dbReference type="EMBL" id="DVFK01000007">
    <property type="protein sequence ID" value="HIQ66941.1"/>
    <property type="molecule type" value="Genomic_DNA"/>
</dbReference>
<sequence length="654" mass="73699">MKENLYDLLVNRDSRITARYQAYAQSHSGSGRFGAWFYLLGLNLRYGLTRGKTCALSGGKKLPLGPSESQTARLPRPEVRAGELAVYDVVCFDVFDTLIFRPFARPTHLFWQLEGAFAYPNLARLRIRGEELARREKKKTAGTAEVTLPEIWQQVELLTGIPAREGERREWELEKQYCFPNPYMLSLTRELEKLGVTTVLISDMYASAAQIQELLTACGYGAFSRCFVSCEHGCSKSDGGLYRVVKKTLGEGLRYAQVGDNPHSDGRQAKEQGFTPFPYPNVNAAGRPWRWENMSPITGSVWQGLVNAWLHNGLAAYSHAYELGFAYGGIFCLGYCRWIHQYVVDHGIEKILFLARDGDILQKVYGLLYPQEADRCRYVWWSRLAGTKMTAARFPHDYFRRFLHQKVNQGYTLEAVFSAMELGDMLPPFLSHAGWEKETILTPREAREVQSYLQAHWQQVLEHYEPQLQAGKDYFSQALQGASSAVAVDVGWAGSGAIGLDYLVNRVWGLNCPITGLIAGTNTPFSQEPEAAETMLATGKLVSYCFSSGHNRDLWSAHNPNRGDNLVVELILGAPQGSFRGFGCEPQFSQPRNPRQAQEIQQGILDYVNYHLERMGDFPPISGYDALAPLHMVMENPKWLQQLGDLEPVQTNLE</sequence>
<dbReference type="Gene3D" id="1.10.150.400">
    <property type="match status" value="1"/>
</dbReference>
<organism evidence="1 2">
    <name type="scientific">Candidatus Faecousia excrementigallinarum</name>
    <dbReference type="NCBI Taxonomy" id="2840806"/>
    <lineage>
        <taxon>Bacteria</taxon>
        <taxon>Bacillati</taxon>
        <taxon>Bacillota</taxon>
        <taxon>Clostridia</taxon>
        <taxon>Eubacteriales</taxon>
        <taxon>Oscillospiraceae</taxon>
        <taxon>Faecousia</taxon>
    </lineage>
</organism>
<reference evidence="1" key="2">
    <citation type="journal article" date="2021" name="PeerJ">
        <title>Extensive microbial diversity within the chicken gut microbiome revealed by metagenomics and culture.</title>
        <authorList>
            <person name="Gilroy R."/>
            <person name="Ravi A."/>
            <person name="Getino M."/>
            <person name="Pursley I."/>
            <person name="Horton D.L."/>
            <person name="Alikhan N.F."/>
            <person name="Baker D."/>
            <person name="Gharbi K."/>
            <person name="Hall N."/>
            <person name="Watson M."/>
            <person name="Adriaenssens E.M."/>
            <person name="Foster-Nyarko E."/>
            <person name="Jarju S."/>
            <person name="Secka A."/>
            <person name="Antonio M."/>
            <person name="Oren A."/>
            <person name="Chaudhuri R.R."/>
            <person name="La Ragione R."/>
            <person name="Hildebrand F."/>
            <person name="Pallen M.J."/>
        </authorList>
    </citation>
    <scope>NUCLEOTIDE SEQUENCE</scope>
    <source>
        <strain evidence="1">13361</strain>
    </source>
</reference>
<dbReference type="Proteomes" id="UP000886796">
    <property type="component" value="Unassembled WGS sequence"/>
</dbReference>